<reference evidence="2" key="1">
    <citation type="journal article" date="2014" name="Int. J. Syst. Evol. Microbiol.">
        <title>Complete genome sequence of Corynebacterium casei LMG S-19264T (=DSM 44701T), isolated from a smear-ripened cheese.</title>
        <authorList>
            <consortium name="US DOE Joint Genome Institute (JGI-PGF)"/>
            <person name="Walter F."/>
            <person name="Albersmeier A."/>
            <person name="Kalinowski J."/>
            <person name="Ruckert C."/>
        </authorList>
    </citation>
    <scope>NUCLEOTIDE SEQUENCE</scope>
    <source>
        <strain evidence="2">CGMCC 1.12919</strain>
    </source>
</reference>
<dbReference type="AlphaFoldDB" id="A0A916UD79"/>
<protein>
    <submittedName>
        <fullName evidence="2">Uncharacterized protein</fullName>
    </submittedName>
</protein>
<keyword evidence="3" id="KW-1185">Reference proteome</keyword>
<gene>
    <name evidence="2" type="ORF">GCM10010994_28860</name>
</gene>
<evidence type="ECO:0000313" key="3">
    <source>
        <dbReference type="Proteomes" id="UP000637002"/>
    </source>
</evidence>
<organism evidence="2 3">
    <name type="scientific">Chelatococcus reniformis</name>
    <dbReference type="NCBI Taxonomy" id="1494448"/>
    <lineage>
        <taxon>Bacteria</taxon>
        <taxon>Pseudomonadati</taxon>
        <taxon>Pseudomonadota</taxon>
        <taxon>Alphaproteobacteria</taxon>
        <taxon>Hyphomicrobiales</taxon>
        <taxon>Chelatococcaceae</taxon>
        <taxon>Chelatococcus</taxon>
    </lineage>
</organism>
<dbReference type="RefSeq" id="WP_188609890.1">
    <property type="nucleotide sequence ID" value="NZ_BMGG01000005.1"/>
</dbReference>
<evidence type="ECO:0000313" key="2">
    <source>
        <dbReference type="EMBL" id="GGC68505.1"/>
    </source>
</evidence>
<name>A0A916UD79_9HYPH</name>
<dbReference type="Proteomes" id="UP000637002">
    <property type="component" value="Unassembled WGS sequence"/>
</dbReference>
<proteinExistence type="predicted"/>
<dbReference type="EMBL" id="BMGG01000005">
    <property type="protein sequence ID" value="GGC68505.1"/>
    <property type="molecule type" value="Genomic_DNA"/>
</dbReference>
<feature type="region of interest" description="Disordered" evidence="1">
    <location>
        <begin position="131"/>
        <end position="158"/>
    </location>
</feature>
<reference evidence="2" key="2">
    <citation type="submission" date="2020-09" db="EMBL/GenBank/DDBJ databases">
        <authorList>
            <person name="Sun Q."/>
            <person name="Zhou Y."/>
        </authorList>
    </citation>
    <scope>NUCLEOTIDE SEQUENCE</scope>
    <source>
        <strain evidence="2">CGMCC 1.12919</strain>
    </source>
</reference>
<evidence type="ECO:0000256" key="1">
    <source>
        <dbReference type="SAM" id="MobiDB-lite"/>
    </source>
</evidence>
<sequence>MAEKKQNGAAALAKKGDGVLTRVGSVWTYPGCAIDPSGTNLRLPLEYVSDAEVKELLQAGDLVGVTQSVGGELLSVRLKGDDGAVVLTTAQAGTAEAGTELPPNSRPTHDAGAQVTASAADVAGEVERSFAAATGASPTSTGLVDAASAGQSKPKPAA</sequence>
<comment type="caution">
    <text evidence="2">The sequence shown here is derived from an EMBL/GenBank/DDBJ whole genome shotgun (WGS) entry which is preliminary data.</text>
</comment>
<feature type="compositionally biased region" description="Low complexity" evidence="1">
    <location>
        <begin position="131"/>
        <end position="142"/>
    </location>
</feature>
<feature type="region of interest" description="Disordered" evidence="1">
    <location>
        <begin position="93"/>
        <end position="119"/>
    </location>
</feature>
<accession>A0A916UD79</accession>